<sequence>MSTAPSTVGVVGGGRMGAGIAQVFATLGSSVVIAENGDRAAATERVATGLRRAAERDKLGGAAPDEVLARVAVAAGIDELPADADLVVEAVPEIIDLKLDVLHRVEGVVGPQCVIASNTSSLSIAVLAAVLDAPARLVGMHFFNPVPASTLVEIIRTPDTDDAVVDRVRGWVELLGKQEVLVNDSPGFATSRLGVCLGLEAIRMLEEGVADAESIDRAMELGYRHPMGPLRSTDLVGLDVRLAIAEHLAVTLGERFAPPQLLRDMVARGDLGRKTGRGFHTWP</sequence>
<dbReference type="Proteomes" id="UP000271626">
    <property type="component" value="Chromosome"/>
</dbReference>
<feature type="domain" description="3-hydroxyacyl-CoA dehydrogenase NAD binding" evidence="6">
    <location>
        <begin position="7"/>
        <end position="184"/>
    </location>
</feature>
<dbReference type="FunFam" id="3.40.50.720:FF:000009">
    <property type="entry name" value="Fatty oxidation complex, alpha subunit"/>
    <property type="match status" value="1"/>
</dbReference>
<dbReference type="InterPro" id="IPR006176">
    <property type="entry name" value="3-OHacyl-CoA_DH_NAD-bd"/>
</dbReference>
<comment type="similarity">
    <text evidence="2">Belongs to the 3-hydroxyacyl-CoA dehydrogenase family.</text>
</comment>
<evidence type="ECO:0000259" key="5">
    <source>
        <dbReference type="Pfam" id="PF00725"/>
    </source>
</evidence>
<accession>A0A3P8KM11</accession>
<dbReference type="Pfam" id="PF02737">
    <property type="entry name" value="3HCDH_N"/>
    <property type="match status" value="1"/>
</dbReference>
<dbReference type="Gene3D" id="1.10.1040.10">
    <property type="entry name" value="N-(1-d-carboxylethyl)-l-norvaline Dehydrogenase, domain 2"/>
    <property type="match status" value="1"/>
</dbReference>
<gene>
    <name evidence="7" type="primary">fadB2_1</name>
    <name evidence="7" type="ORF">NCTC10741_00009</name>
</gene>
<keyword evidence="3 7" id="KW-0560">Oxidoreductase</keyword>
<dbReference type="GO" id="GO:0070403">
    <property type="term" value="F:NAD+ binding"/>
    <property type="evidence" value="ECO:0007669"/>
    <property type="project" value="InterPro"/>
</dbReference>
<name>A0A3P8KM11_TSUPA</name>
<dbReference type="InterPro" id="IPR036291">
    <property type="entry name" value="NAD(P)-bd_dom_sf"/>
</dbReference>
<evidence type="ECO:0000256" key="2">
    <source>
        <dbReference type="ARBA" id="ARBA00009463"/>
    </source>
</evidence>
<dbReference type="GO" id="GO:0008691">
    <property type="term" value="F:3-hydroxybutyryl-CoA dehydrogenase activity"/>
    <property type="evidence" value="ECO:0007669"/>
    <property type="project" value="UniProtKB-EC"/>
</dbReference>
<evidence type="ECO:0000313" key="8">
    <source>
        <dbReference type="Proteomes" id="UP000271626"/>
    </source>
</evidence>
<dbReference type="InterPro" id="IPR006108">
    <property type="entry name" value="3HC_DH_C"/>
</dbReference>
<dbReference type="InterPro" id="IPR013328">
    <property type="entry name" value="6PGD_dom2"/>
</dbReference>
<dbReference type="OrthoDB" id="9771883at2"/>
<dbReference type="SUPFAM" id="SSF51735">
    <property type="entry name" value="NAD(P)-binding Rossmann-fold domains"/>
    <property type="match status" value="1"/>
</dbReference>
<feature type="site" description="Important for catalytic activity" evidence="4">
    <location>
        <position position="141"/>
    </location>
</feature>
<dbReference type="PANTHER" id="PTHR48075">
    <property type="entry name" value="3-HYDROXYACYL-COA DEHYDROGENASE FAMILY PROTEIN"/>
    <property type="match status" value="1"/>
</dbReference>
<dbReference type="Gene3D" id="3.40.50.720">
    <property type="entry name" value="NAD(P)-binding Rossmann-like Domain"/>
    <property type="match status" value="1"/>
</dbReference>
<evidence type="ECO:0000259" key="6">
    <source>
        <dbReference type="Pfam" id="PF02737"/>
    </source>
</evidence>
<dbReference type="InterPro" id="IPR022694">
    <property type="entry name" value="3-OHacyl-CoA_DH"/>
</dbReference>
<comment type="pathway">
    <text evidence="1">Lipid metabolism; butanoate metabolism.</text>
</comment>
<dbReference type="AlphaFoldDB" id="A0A3P8KM11"/>
<organism evidence="7 8">
    <name type="scientific">Tsukamurella paurometabola</name>
    <name type="common">Corynebacterium paurometabolum</name>
    <dbReference type="NCBI Taxonomy" id="2061"/>
    <lineage>
        <taxon>Bacteria</taxon>
        <taxon>Bacillati</taxon>
        <taxon>Actinomycetota</taxon>
        <taxon>Actinomycetes</taxon>
        <taxon>Mycobacteriales</taxon>
        <taxon>Tsukamurellaceae</taxon>
        <taxon>Tsukamurella</taxon>
    </lineage>
</organism>
<dbReference type="RefSeq" id="WP_126194370.1">
    <property type="nucleotide sequence ID" value="NZ_CP085954.1"/>
</dbReference>
<proteinExistence type="inferred from homology"/>
<dbReference type="PIRSF" id="PIRSF000105">
    <property type="entry name" value="HCDH"/>
    <property type="match status" value="1"/>
</dbReference>
<dbReference type="GO" id="GO:0006631">
    <property type="term" value="P:fatty acid metabolic process"/>
    <property type="evidence" value="ECO:0007669"/>
    <property type="project" value="InterPro"/>
</dbReference>
<reference evidence="7 8" key="1">
    <citation type="submission" date="2018-12" db="EMBL/GenBank/DDBJ databases">
        <authorList>
            <consortium name="Pathogen Informatics"/>
        </authorList>
    </citation>
    <scope>NUCLEOTIDE SEQUENCE [LARGE SCALE GENOMIC DNA]</scope>
    <source>
        <strain evidence="7 8">NCTC10741</strain>
    </source>
</reference>
<dbReference type="EMBL" id="LR131273">
    <property type="protein sequence ID" value="VDR36917.1"/>
    <property type="molecule type" value="Genomic_DNA"/>
</dbReference>
<dbReference type="InterPro" id="IPR008927">
    <property type="entry name" value="6-PGluconate_DH-like_C_sf"/>
</dbReference>
<dbReference type="PANTHER" id="PTHR48075:SF5">
    <property type="entry name" value="3-HYDROXYBUTYRYL-COA DEHYDROGENASE"/>
    <property type="match status" value="1"/>
</dbReference>
<feature type="domain" description="3-hydroxyacyl-CoA dehydrogenase C-terminal" evidence="5">
    <location>
        <begin position="187"/>
        <end position="282"/>
    </location>
</feature>
<evidence type="ECO:0000256" key="4">
    <source>
        <dbReference type="PIRSR" id="PIRSR000105-1"/>
    </source>
</evidence>
<evidence type="ECO:0000313" key="7">
    <source>
        <dbReference type="EMBL" id="VDR36917.1"/>
    </source>
</evidence>
<dbReference type="Pfam" id="PF00725">
    <property type="entry name" value="3HCDH"/>
    <property type="match status" value="1"/>
</dbReference>
<protein>
    <submittedName>
        <fullName evidence="7">3-hydroxybutyryl-CoA dehydrogenase</fullName>
        <ecNumber evidence="7">1.1.1.157</ecNumber>
    </submittedName>
</protein>
<evidence type="ECO:0000256" key="3">
    <source>
        <dbReference type="ARBA" id="ARBA00023002"/>
    </source>
</evidence>
<dbReference type="SUPFAM" id="SSF48179">
    <property type="entry name" value="6-phosphogluconate dehydrogenase C-terminal domain-like"/>
    <property type="match status" value="1"/>
</dbReference>
<evidence type="ECO:0000256" key="1">
    <source>
        <dbReference type="ARBA" id="ARBA00005086"/>
    </source>
</evidence>
<dbReference type="EC" id="1.1.1.157" evidence="7"/>